<keyword evidence="2 4" id="KW-0238">DNA-binding</keyword>
<dbReference type="PROSITE" id="PS01081">
    <property type="entry name" value="HTH_TETR_1"/>
    <property type="match status" value="1"/>
</dbReference>
<keyword evidence="3" id="KW-0804">Transcription</keyword>
<dbReference type="InterPro" id="IPR001647">
    <property type="entry name" value="HTH_TetR"/>
</dbReference>
<dbReference type="GO" id="GO:0000976">
    <property type="term" value="F:transcription cis-regulatory region binding"/>
    <property type="evidence" value="ECO:0007669"/>
    <property type="project" value="TreeGrafter"/>
</dbReference>
<dbReference type="EMBL" id="AZEC01000015">
    <property type="protein sequence ID" value="KRL10044.1"/>
    <property type="molecule type" value="Genomic_DNA"/>
</dbReference>
<evidence type="ECO:0000259" key="5">
    <source>
        <dbReference type="PROSITE" id="PS50977"/>
    </source>
</evidence>
<keyword evidence="1" id="KW-0805">Transcription regulation</keyword>
<feature type="DNA-binding region" description="H-T-H motif" evidence="4">
    <location>
        <begin position="32"/>
        <end position="51"/>
    </location>
</feature>
<dbReference type="AlphaFoldDB" id="A0A0R1MQ64"/>
<dbReference type="RefSeq" id="WP_057822095.1">
    <property type="nucleotide sequence ID" value="NZ_AZEC01000015.1"/>
</dbReference>
<accession>A0A0R1MQ64</accession>
<sequence length="199" mass="22550">MNQREKQKDATIQHILAAAQSLFMNRGYMAVTTRTIAEAAGVQQPLLYHYFGTKEKLYMAVVMHVSETMAAIIAQAQEGAGDFTAKLKRLGHTLTDDNPMNLQLVMHDVSHLDATIQQAVFEAWQKGFLIPLDNFFTAFQDQLHPNYPVRDITLYFLMTLAAYLRPAMNETPSFVQRQLPLDITLGMFCTGVLRQPKKK</sequence>
<dbReference type="PROSITE" id="PS50977">
    <property type="entry name" value="HTH_TETR_2"/>
    <property type="match status" value="1"/>
</dbReference>
<dbReference type="PANTHER" id="PTHR30055">
    <property type="entry name" value="HTH-TYPE TRANSCRIPTIONAL REGULATOR RUTR"/>
    <property type="match status" value="1"/>
</dbReference>
<dbReference type="InterPro" id="IPR009057">
    <property type="entry name" value="Homeodomain-like_sf"/>
</dbReference>
<proteinExistence type="predicted"/>
<dbReference type="Gene3D" id="1.10.357.10">
    <property type="entry name" value="Tetracycline Repressor, domain 2"/>
    <property type="match status" value="1"/>
</dbReference>
<gene>
    <name evidence="6" type="ORF">FD09_GL000974</name>
</gene>
<reference evidence="6 7" key="1">
    <citation type="journal article" date="2015" name="Genome Announc.">
        <title>Expanding the biotechnology potential of lactobacilli through comparative genomics of 213 strains and associated genera.</title>
        <authorList>
            <person name="Sun Z."/>
            <person name="Harris H.M."/>
            <person name="McCann A."/>
            <person name="Guo C."/>
            <person name="Argimon S."/>
            <person name="Zhang W."/>
            <person name="Yang X."/>
            <person name="Jeffery I.B."/>
            <person name="Cooney J.C."/>
            <person name="Kagawa T.F."/>
            <person name="Liu W."/>
            <person name="Song Y."/>
            <person name="Salvetti E."/>
            <person name="Wrobel A."/>
            <person name="Rasinkangas P."/>
            <person name="Parkhill J."/>
            <person name="Rea M.C."/>
            <person name="O'Sullivan O."/>
            <person name="Ritari J."/>
            <person name="Douillard F.P."/>
            <person name="Paul Ross R."/>
            <person name="Yang R."/>
            <person name="Briner A.E."/>
            <person name="Felis G.E."/>
            <person name="de Vos W.M."/>
            <person name="Barrangou R."/>
            <person name="Klaenhammer T.R."/>
            <person name="Caufield P.W."/>
            <person name="Cui Y."/>
            <person name="Zhang H."/>
            <person name="O'Toole P.W."/>
        </authorList>
    </citation>
    <scope>NUCLEOTIDE SEQUENCE [LARGE SCALE GENOMIC DNA]</scope>
    <source>
        <strain evidence="6 7">DSM 12744</strain>
    </source>
</reference>
<dbReference type="Proteomes" id="UP000051330">
    <property type="component" value="Unassembled WGS sequence"/>
</dbReference>
<feature type="domain" description="HTH tetR-type" evidence="5">
    <location>
        <begin position="9"/>
        <end position="69"/>
    </location>
</feature>
<dbReference type="STRING" id="1423792.FD09_GL000974"/>
<dbReference type="InterPro" id="IPR023772">
    <property type="entry name" value="DNA-bd_HTH_TetR-type_CS"/>
</dbReference>
<dbReference type="PATRIC" id="fig|1423792.3.peg.994"/>
<comment type="caution">
    <text evidence="6">The sequence shown here is derived from an EMBL/GenBank/DDBJ whole genome shotgun (WGS) entry which is preliminary data.</text>
</comment>
<dbReference type="Gene3D" id="1.10.10.60">
    <property type="entry name" value="Homeodomain-like"/>
    <property type="match status" value="1"/>
</dbReference>
<organism evidence="6 7">
    <name type="scientific">Schleiferilactobacillus perolens DSM 12744</name>
    <dbReference type="NCBI Taxonomy" id="1423792"/>
    <lineage>
        <taxon>Bacteria</taxon>
        <taxon>Bacillati</taxon>
        <taxon>Bacillota</taxon>
        <taxon>Bacilli</taxon>
        <taxon>Lactobacillales</taxon>
        <taxon>Lactobacillaceae</taxon>
        <taxon>Schleiferilactobacillus</taxon>
    </lineage>
</organism>
<evidence type="ECO:0000256" key="1">
    <source>
        <dbReference type="ARBA" id="ARBA00023015"/>
    </source>
</evidence>
<dbReference type="SUPFAM" id="SSF46689">
    <property type="entry name" value="Homeodomain-like"/>
    <property type="match status" value="1"/>
</dbReference>
<evidence type="ECO:0000313" key="7">
    <source>
        <dbReference type="Proteomes" id="UP000051330"/>
    </source>
</evidence>
<dbReference type="PANTHER" id="PTHR30055:SF234">
    <property type="entry name" value="HTH-TYPE TRANSCRIPTIONAL REGULATOR BETI"/>
    <property type="match status" value="1"/>
</dbReference>
<name>A0A0R1MQ64_9LACO</name>
<evidence type="ECO:0000313" key="6">
    <source>
        <dbReference type="EMBL" id="KRL10044.1"/>
    </source>
</evidence>
<evidence type="ECO:0000256" key="4">
    <source>
        <dbReference type="PROSITE-ProRule" id="PRU00335"/>
    </source>
</evidence>
<dbReference type="PRINTS" id="PR00455">
    <property type="entry name" value="HTHTETR"/>
</dbReference>
<evidence type="ECO:0000256" key="2">
    <source>
        <dbReference type="ARBA" id="ARBA00023125"/>
    </source>
</evidence>
<dbReference type="GO" id="GO:0003700">
    <property type="term" value="F:DNA-binding transcription factor activity"/>
    <property type="evidence" value="ECO:0007669"/>
    <property type="project" value="TreeGrafter"/>
</dbReference>
<dbReference type="InterPro" id="IPR050109">
    <property type="entry name" value="HTH-type_TetR-like_transc_reg"/>
</dbReference>
<evidence type="ECO:0000256" key="3">
    <source>
        <dbReference type="ARBA" id="ARBA00023163"/>
    </source>
</evidence>
<dbReference type="OrthoDB" id="9814200at2"/>
<protein>
    <submittedName>
        <fullName evidence="6">TetR family transcriptional regulator</fullName>
    </submittedName>
</protein>
<keyword evidence="7" id="KW-1185">Reference proteome</keyword>
<dbReference type="Pfam" id="PF00440">
    <property type="entry name" value="TetR_N"/>
    <property type="match status" value="1"/>
</dbReference>